<reference evidence="3 4" key="1">
    <citation type="submission" date="2021-03" db="EMBL/GenBank/DDBJ databases">
        <title>Metabolic Capacity of the Antarctic Cyanobacterium Phormidium pseudopriestleyi that Sustains Oxygenic Photosynthesis in the Presence of Hydrogen Sulfide.</title>
        <authorList>
            <person name="Lumian J.E."/>
            <person name="Jungblut A.D."/>
            <person name="Dillon M.L."/>
            <person name="Hawes I."/>
            <person name="Doran P.T."/>
            <person name="Mackey T.J."/>
            <person name="Dick G.J."/>
            <person name="Grettenberger C.L."/>
            <person name="Sumner D.Y."/>
        </authorList>
    </citation>
    <scope>NUCLEOTIDE SEQUENCE [LARGE SCALE GENOMIC DNA]</scope>
    <source>
        <strain evidence="3 4">FRX01</strain>
    </source>
</reference>
<dbReference type="InterPro" id="IPR051159">
    <property type="entry name" value="Hexapeptide_acetyltransf"/>
</dbReference>
<evidence type="ECO:0000313" key="4">
    <source>
        <dbReference type="Proteomes" id="UP000664844"/>
    </source>
</evidence>
<dbReference type="SUPFAM" id="SSF51161">
    <property type="entry name" value="Trimeric LpxA-like enzymes"/>
    <property type="match status" value="2"/>
</dbReference>
<gene>
    <name evidence="3" type="ORF">J0895_23560</name>
</gene>
<proteinExistence type="predicted"/>
<dbReference type="Proteomes" id="UP000664844">
    <property type="component" value="Unassembled WGS sequence"/>
</dbReference>
<keyword evidence="3" id="KW-0012">Acyltransferase</keyword>
<evidence type="ECO:0000256" key="1">
    <source>
        <dbReference type="ARBA" id="ARBA00022679"/>
    </source>
</evidence>
<dbReference type="PANTHER" id="PTHR23416">
    <property type="entry name" value="SIALIC ACID SYNTHASE-RELATED"/>
    <property type="match status" value="1"/>
</dbReference>
<organism evidence="3 4">
    <name type="scientific">Phormidium pseudopriestleyi FRX01</name>
    <dbReference type="NCBI Taxonomy" id="1759528"/>
    <lineage>
        <taxon>Bacteria</taxon>
        <taxon>Bacillati</taxon>
        <taxon>Cyanobacteriota</taxon>
        <taxon>Cyanophyceae</taxon>
        <taxon>Oscillatoriophycideae</taxon>
        <taxon>Oscillatoriales</taxon>
        <taxon>Oscillatoriaceae</taxon>
        <taxon>Phormidium</taxon>
    </lineage>
</organism>
<dbReference type="InterPro" id="IPR011004">
    <property type="entry name" value="Trimer_LpxA-like_sf"/>
</dbReference>
<dbReference type="PROSITE" id="PS00101">
    <property type="entry name" value="HEXAPEP_TRANSFERASES"/>
    <property type="match status" value="1"/>
</dbReference>
<keyword evidence="4" id="KW-1185">Reference proteome</keyword>
<dbReference type="GO" id="GO:0016746">
    <property type="term" value="F:acyltransferase activity"/>
    <property type="evidence" value="ECO:0007669"/>
    <property type="project" value="UniProtKB-KW"/>
</dbReference>
<dbReference type="CDD" id="cd04647">
    <property type="entry name" value="LbH_MAT_like"/>
    <property type="match status" value="1"/>
</dbReference>
<evidence type="ECO:0000313" key="3">
    <source>
        <dbReference type="EMBL" id="MBO0352004.1"/>
    </source>
</evidence>
<dbReference type="RefSeq" id="WP_207090428.1">
    <property type="nucleotide sequence ID" value="NZ_JAFLQW010000619.1"/>
</dbReference>
<dbReference type="PANTHER" id="PTHR23416:SF78">
    <property type="entry name" value="LIPOPOLYSACCHARIDE BIOSYNTHESIS O-ACETYL TRANSFERASE WBBJ-RELATED"/>
    <property type="match status" value="1"/>
</dbReference>
<dbReference type="InterPro" id="IPR001451">
    <property type="entry name" value="Hexapep"/>
</dbReference>
<protein>
    <submittedName>
        <fullName evidence="3">Acyltransferase</fullName>
    </submittedName>
</protein>
<name>A0ABS3FY00_9CYAN</name>
<keyword evidence="1" id="KW-0808">Transferase</keyword>
<comment type="caution">
    <text evidence="3">The sequence shown here is derived from an EMBL/GenBank/DDBJ whole genome shotgun (WGS) entry which is preliminary data.</text>
</comment>
<dbReference type="Pfam" id="PF00132">
    <property type="entry name" value="Hexapep"/>
    <property type="match status" value="1"/>
</dbReference>
<evidence type="ECO:0000256" key="2">
    <source>
        <dbReference type="ARBA" id="ARBA00022737"/>
    </source>
</evidence>
<accession>A0ABS3FY00</accession>
<dbReference type="EMBL" id="JAFLQW010000619">
    <property type="protein sequence ID" value="MBO0352004.1"/>
    <property type="molecule type" value="Genomic_DNA"/>
</dbReference>
<dbReference type="Gene3D" id="2.160.10.10">
    <property type="entry name" value="Hexapeptide repeat proteins"/>
    <property type="match status" value="2"/>
</dbReference>
<sequence length="203" mass="21887">MQQIIKQTIWQCISAVQRLFLGSLGQSSKVNIQATIQGFTQNIYIGNSVNIGKYAHIFCDQEKPSIRIGNETNIGMFTIIKCYGGNIEIGDYCSINPFCVIYGQGGLKIGDYVRIAPHVVIVPSNHRFEDPTIPIVKQGLTTKGIVIEDDVWIGSGATILDGCTIGRGSVIGAGTVLTKSVEPYSIIVGVPGKVMGKRGEKTP</sequence>
<keyword evidence="2" id="KW-0677">Repeat</keyword>
<dbReference type="InterPro" id="IPR018357">
    <property type="entry name" value="Hexapep_transf_CS"/>
</dbReference>